<sequence>MLTPGAETLFRQVPVLPVVVPVAAVAFLGLLWSLRRRGRLSLPRAAVAAALCVYLAGTIANTVFPVFLDKPTGTRPWSAFLNVVPVVGYEPADFAMNVAVFVPLGVLVALVVTRPSWTRVLAVAAAISATIEVTQFVTATTLGGGHVADVNDLLSNVVGGLLGAGLLALLDRVPAVRAVVDRFRWQDGSPAR</sequence>
<keyword evidence="1" id="KW-1133">Transmembrane helix</keyword>
<feature type="transmembrane region" description="Helical" evidence="1">
    <location>
        <begin position="94"/>
        <end position="113"/>
    </location>
</feature>
<comment type="caution">
    <text evidence="3">The sequence shown here is derived from an EMBL/GenBank/DDBJ whole genome shotgun (WGS) entry which is preliminary data.</text>
</comment>
<keyword evidence="4" id="KW-1185">Reference proteome</keyword>
<feature type="domain" description="VanZ-like" evidence="2">
    <location>
        <begin position="89"/>
        <end position="170"/>
    </location>
</feature>
<evidence type="ECO:0000313" key="4">
    <source>
        <dbReference type="Proteomes" id="UP001565927"/>
    </source>
</evidence>
<name>A0ABV4H132_9ACTN</name>
<organism evidence="3 4">
    <name type="scientific">Kineococcus halophytocola</name>
    <dbReference type="NCBI Taxonomy" id="3234027"/>
    <lineage>
        <taxon>Bacteria</taxon>
        <taxon>Bacillati</taxon>
        <taxon>Actinomycetota</taxon>
        <taxon>Actinomycetes</taxon>
        <taxon>Kineosporiales</taxon>
        <taxon>Kineosporiaceae</taxon>
        <taxon>Kineococcus</taxon>
    </lineage>
</organism>
<dbReference type="InterPro" id="IPR053150">
    <property type="entry name" value="Teicoplanin_resist-assoc"/>
</dbReference>
<dbReference type="Pfam" id="PF04892">
    <property type="entry name" value="VanZ"/>
    <property type="match status" value="1"/>
</dbReference>
<evidence type="ECO:0000313" key="3">
    <source>
        <dbReference type="EMBL" id="MEZ0165265.1"/>
    </source>
</evidence>
<dbReference type="PANTHER" id="PTHR36834:SF1">
    <property type="entry name" value="INTEGRAL MEMBRANE PROTEIN"/>
    <property type="match status" value="1"/>
</dbReference>
<dbReference type="InterPro" id="IPR006976">
    <property type="entry name" value="VanZ-like"/>
</dbReference>
<dbReference type="EMBL" id="JBGFTU010000011">
    <property type="protein sequence ID" value="MEZ0165265.1"/>
    <property type="molecule type" value="Genomic_DNA"/>
</dbReference>
<feature type="transmembrane region" description="Helical" evidence="1">
    <location>
        <begin position="46"/>
        <end position="68"/>
    </location>
</feature>
<keyword evidence="1" id="KW-0472">Membrane</keyword>
<keyword evidence="1" id="KW-0812">Transmembrane</keyword>
<gene>
    <name evidence="3" type="ORF">AB2L27_10900</name>
</gene>
<evidence type="ECO:0000256" key="1">
    <source>
        <dbReference type="SAM" id="Phobius"/>
    </source>
</evidence>
<feature type="transmembrane region" description="Helical" evidence="1">
    <location>
        <begin position="15"/>
        <end position="34"/>
    </location>
</feature>
<dbReference type="PANTHER" id="PTHR36834">
    <property type="entry name" value="MEMBRANE PROTEIN-RELATED"/>
    <property type="match status" value="1"/>
</dbReference>
<feature type="transmembrane region" description="Helical" evidence="1">
    <location>
        <begin position="153"/>
        <end position="170"/>
    </location>
</feature>
<dbReference type="Proteomes" id="UP001565927">
    <property type="component" value="Unassembled WGS sequence"/>
</dbReference>
<proteinExistence type="predicted"/>
<dbReference type="RefSeq" id="WP_370441491.1">
    <property type="nucleotide sequence ID" value="NZ_JBGFTU010000011.1"/>
</dbReference>
<accession>A0ABV4H132</accession>
<evidence type="ECO:0000259" key="2">
    <source>
        <dbReference type="Pfam" id="PF04892"/>
    </source>
</evidence>
<feature type="transmembrane region" description="Helical" evidence="1">
    <location>
        <begin position="120"/>
        <end position="141"/>
    </location>
</feature>
<reference evidence="3 4" key="1">
    <citation type="submission" date="2024-07" db="EMBL/GenBank/DDBJ databases">
        <authorList>
            <person name="Thanompreechachai J."/>
            <person name="Duangmal K."/>
        </authorList>
    </citation>
    <scope>NUCLEOTIDE SEQUENCE [LARGE SCALE GENOMIC DNA]</scope>
    <source>
        <strain evidence="3 4">LSe6-4</strain>
    </source>
</reference>
<protein>
    <submittedName>
        <fullName evidence="3">VanZ family protein</fullName>
    </submittedName>
</protein>